<evidence type="ECO:0000313" key="4">
    <source>
        <dbReference type="EMBL" id="MPQ44365.1"/>
    </source>
</evidence>
<evidence type="ECO:0000313" key="5">
    <source>
        <dbReference type="Proteomes" id="UP000430345"/>
    </source>
</evidence>
<dbReference type="InterPro" id="IPR008258">
    <property type="entry name" value="Transglycosylase_SLT_dom_1"/>
</dbReference>
<dbReference type="InterPro" id="IPR000189">
    <property type="entry name" value="Transglyc_AS"/>
</dbReference>
<dbReference type="PANTHER" id="PTHR37423">
    <property type="entry name" value="SOLUBLE LYTIC MUREIN TRANSGLYCOSYLASE-RELATED"/>
    <property type="match status" value="1"/>
</dbReference>
<dbReference type="Gene3D" id="1.10.530.10">
    <property type="match status" value="1"/>
</dbReference>
<proteinExistence type="inferred from homology"/>
<dbReference type="InterPro" id="IPR023346">
    <property type="entry name" value="Lysozyme-like_dom_sf"/>
</dbReference>
<comment type="caution">
    <text evidence="4">The sequence shown here is derived from an EMBL/GenBank/DDBJ whole genome shotgun (WGS) entry which is preliminary data.</text>
</comment>
<protein>
    <submittedName>
        <fullName evidence="4">Transglycosylase SLT domain-containing protein</fullName>
    </submittedName>
</protein>
<name>A0A6I1MLR7_9CLOT</name>
<dbReference type="Proteomes" id="UP000430345">
    <property type="component" value="Unassembled WGS sequence"/>
</dbReference>
<dbReference type="OrthoDB" id="9815002at2"/>
<dbReference type="AlphaFoldDB" id="A0A6I1MLR7"/>
<dbReference type="PANTHER" id="PTHR37423:SF2">
    <property type="entry name" value="MEMBRANE-BOUND LYTIC MUREIN TRANSGLYCOSYLASE C"/>
    <property type="match status" value="1"/>
</dbReference>
<reference evidence="4 5" key="1">
    <citation type="submission" date="2019-10" db="EMBL/GenBank/DDBJ databases">
        <title>The Genome Sequence of Clostridium tarantellae Isolated from Fish Brain.</title>
        <authorList>
            <person name="Bano L."/>
            <person name="Kiel M."/>
            <person name="Sales G."/>
            <person name="Doxey A.C."/>
            <person name="Mansfield M.J."/>
            <person name="Schiavone M."/>
            <person name="Rossetto O."/>
            <person name="Pirazzini M."/>
            <person name="Dobrindt U."/>
            <person name="Montecucco C."/>
        </authorList>
    </citation>
    <scope>NUCLEOTIDE SEQUENCE [LARGE SCALE GENOMIC DNA]</scope>
    <source>
        <strain evidence="4 5">DSM 3997</strain>
    </source>
</reference>
<keyword evidence="2" id="KW-0472">Membrane</keyword>
<evidence type="ECO:0000259" key="3">
    <source>
        <dbReference type="Pfam" id="PF01464"/>
    </source>
</evidence>
<accession>A0A6I1MLR7</accession>
<dbReference type="GO" id="GO:0016020">
    <property type="term" value="C:membrane"/>
    <property type="evidence" value="ECO:0007669"/>
    <property type="project" value="InterPro"/>
</dbReference>
<keyword evidence="5" id="KW-1185">Reference proteome</keyword>
<keyword evidence="2" id="KW-0812">Transmembrane</keyword>
<dbReference type="Pfam" id="PF01464">
    <property type="entry name" value="SLT"/>
    <property type="match status" value="1"/>
</dbReference>
<dbReference type="EMBL" id="WHJC01000202">
    <property type="protein sequence ID" value="MPQ44365.1"/>
    <property type="molecule type" value="Genomic_DNA"/>
</dbReference>
<sequence>MKFFARVIIIIMAIYMILYGATITLKEVVFPINYELYVKKYSKQYNLDPLFVLSVIKAESNFNANAQSRKDAMGLMQITKSTGSWIAENQGIIDFDTKLLLEPEVSIKFGTWYLNNLYEQFGDWDLVIAAYNAGRGNVEKWLKDKTYSKDGENLNYIPFKETDKYVKKVNTYYNVYKYLYKNNKLF</sequence>
<feature type="domain" description="Transglycosylase SLT" evidence="3">
    <location>
        <begin position="37"/>
        <end position="147"/>
    </location>
</feature>
<organism evidence="4 5">
    <name type="scientific">Clostridium tarantellae</name>
    <dbReference type="NCBI Taxonomy" id="39493"/>
    <lineage>
        <taxon>Bacteria</taxon>
        <taxon>Bacillati</taxon>
        <taxon>Bacillota</taxon>
        <taxon>Clostridia</taxon>
        <taxon>Eubacteriales</taxon>
        <taxon>Clostridiaceae</taxon>
        <taxon>Clostridium</taxon>
    </lineage>
</organism>
<keyword evidence="2" id="KW-1133">Transmembrane helix</keyword>
<dbReference type="GO" id="GO:0008933">
    <property type="term" value="F:peptidoglycan lytic transglycosylase activity"/>
    <property type="evidence" value="ECO:0007669"/>
    <property type="project" value="InterPro"/>
</dbReference>
<feature type="transmembrane region" description="Helical" evidence="2">
    <location>
        <begin position="7"/>
        <end position="25"/>
    </location>
</feature>
<dbReference type="RefSeq" id="WP_152890774.1">
    <property type="nucleotide sequence ID" value="NZ_WHJC01000202.1"/>
</dbReference>
<dbReference type="CDD" id="cd16896">
    <property type="entry name" value="LT_Slt70-like"/>
    <property type="match status" value="1"/>
</dbReference>
<evidence type="ECO:0000256" key="1">
    <source>
        <dbReference type="ARBA" id="ARBA00007734"/>
    </source>
</evidence>
<dbReference type="PROSITE" id="PS00922">
    <property type="entry name" value="TRANSGLYCOSYLASE"/>
    <property type="match status" value="1"/>
</dbReference>
<dbReference type="SUPFAM" id="SSF53955">
    <property type="entry name" value="Lysozyme-like"/>
    <property type="match status" value="1"/>
</dbReference>
<dbReference type="GO" id="GO:0000270">
    <property type="term" value="P:peptidoglycan metabolic process"/>
    <property type="evidence" value="ECO:0007669"/>
    <property type="project" value="InterPro"/>
</dbReference>
<gene>
    <name evidence="4" type="ORF">GBZ86_11415</name>
</gene>
<evidence type="ECO:0000256" key="2">
    <source>
        <dbReference type="SAM" id="Phobius"/>
    </source>
</evidence>
<comment type="similarity">
    <text evidence="1">Belongs to the transglycosylase Slt family.</text>
</comment>